<organism evidence="8 9">
    <name type="scientific">Paractinoplanes toevensis</name>
    <dbReference type="NCBI Taxonomy" id="571911"/>
    <lineage>
        <taxon>Bacteria</taxon>
        <taxon>Bacillati</taxon>
        <taxon>Actinomycetota</taxon>
        <taxon>Actinomycetes</taxon>
        <taxon>Micromonosporales</taxon>
        <taxon>Micromonosporaceae</taxon>
        <taxon>Paractinoplanes</taxon>
    </lineage>
</organism>
<evidence type="ECO:0000313" key="8">
    <source>
        <dbReference type="EMBL" id="GIM97113.1"/>
    </source>
</evidence>
<evidence type="ECO:0008006" key="10">
    <source>
        <dbReference type="Google" id="ProtNLM"/>
    </source>
</evidence>
<dbReference type="EMBL" id="BOQN01000133">
    <property type="protein sequence ID" value="GIM97113.1"/>
    <property type="molecule type" value="Genomic_DNA"/>
</dbReference>
<dbReference type="Proteomes" id="UP000677082">
    <property type="component" value="Unassembled WGS sequence"/>
</dbReference>
<dbReference type="GO" id="GO:0005886">
    <property type="term" value="C:plasma membrane"/>
    <property type="evidence" value="ECO:0007669"/>
    <property type="project" value="UniProtKB-SubCell"/>
</dbReference>
<evidence type="ECO:0000256" key="5">
    <source>
        <dbReference type="ARBA" id="ARBA00023136"/>
    </source>
</evidence>
<feature type="transmembrane region" description="Helical" evidence="7">
    <location>
        <begin position="152"/>
        <end position="169"/>
    </location>
</feature>
<dbReference type="RefSeq" id="WP_213012756.1">
    <property type="nucleotide sequence ID" value="NZ_BOQN01000133.1"/>
</dbReference>
<sequence>MTGHRHGDADLVLLAAALLALGYEWLSIRVSGPARSWPAWRGASFMAGCAVLALAAGIAPGTFAGHMTRHLLIGMVAPLGLILGAPITLLLRFLPAAHARRVVRALRTPAVRLVTHPVTALCLTVGTLAALYCTPLFARAGADPAVHQALDLHFLLSGWLFAWAVAAPDPMPHRPSVKTRLIVLGIAVAAHATLSQLLYAGALVRIPASTADRQTGATIMYYGGDLTELLLAGALAATWRPRRRPAAARSSVGPHRQPLQAPHQQAGAPARLLVGRQP</sequence>
<feature type="transmembrane region" description="Helical" evidence="7">
    <location>
        <begin position="40"/>
        <end position="59"/>
    </location>
</feature>
<dbReference type="InterPro" id="IPR019108">
    <property type="entry name" value="Caa3_assmbl_CtaG-rel"/>
</dbReference>
<proteinExistence type="predicted"/>
<protein>
    <recommendedName>
        <fullName evidence="10">Cytochrome c oxidase assembly protein</fullName>
    </recommendedName>
</protein>
<name>A0A919WBG9_9ACTN</name>
<evidence type="ECO:0000256" key="4">
    <source>
        <dbReference type="ARBA" id="ARBA00022989"/>
    </source>
</evidence>
<reference evidence="8 9" key="1">
    <citation type="submission" date="2021-03" db="EMBL/GenBank/DDBJ databases">
        <title>Whole genome shotgun sequence of Actinoplanes toevensis NBRC 105298.</title>
        <authorList>
            <person name="Komaki H."/>
            <person name="Tamura T."/>
        </authorList>
    </citation>
    <scope>NUCLEOTIDE SEQUENCE [LARGE SCALE GENOMIC DNA]</scope>
    <source>
        <strain evidence="8 9">NBRC 105298</strain>
    </source>
</reference>
<comment type="caution">
    <text evidence="8">The sequence shown here is derived from an EMBL/GenBank/DDBJ whole genome shotgun (WGS) entry which is preliminary data.</text>
</comment>
<evidence type="ECO:0000256" key="6">
    <source>
        <dbReference type="SAM" id="MobiDB-lite"/>
    </source>
</evidence>
<keyword evidence="2" id="KW-1003">Cell membrane</keyword>
<feature type="region of interest" description="Disordered" evidence="6">
    <location>
        <begin position="245"/>
        <end position="278"/>
    </location>
</feature>
<keyword evidence="5 7" id="KW-0472">Membrane</keyword>
<feature type="transmembrane region" description="Helical" evidence="7">
    <location>
        <begin position="181"/>
        <end position="199"/>
    </location>
</feature>
<keyword evidence="4 7" id="KW-1133">Transmembrane helix</keyword>
<accession>A0A919WBG9</accession>
<evidence type="ECO:0000256" key="2">
    <source>
        <dbReference type="ARBA" id="ARBA00022475"/>
    </source>
</evidence>
<dbReference type="AlphaFoldDB" id="A0A919WBG9"/>
<dbReference type="Pfam" id="PF09678">
    <property type="entry name" value="Caa3_CtaG"/>
    <property type="match status" value="1"/>
</dbReference>
<feature type="transmembrane region" description="Helical" evidence="7">
    <location>
        <begin position="12"/>
        <end position="28"/>
    </location>
</feature>
<feature type="transmembrane region" description="Helical" evidence="7">
    <location>
        <begin position="71"/>
        <end position="93"/>
    </location>
</feature>
<keyword evidence="9" id="KW-1185">Reference proteome</keyword>
<comment type="subcellular location">
    <subcellularLocation>
        <location evidence="1">Cell membrane</location>
        <topology evidence="1">Multi-pass membrane protein</topology>
    </subcellularLocation>
</comment>
<evidence type="ECO:0000256" key="7">
    <source>
        <dbReference type="SAM" id="Phobius"/>
    </source>
</evidence>
<evidence type="ECO:0000256" key="1">
    <source>
        <dbReference type="ARBA" id="ARBA00004651"/>
    </source>
</evidence>
<feature type="transmembrane region" description="Helical" evidence="7">
    <location>
        <begin position="219"/>
        <end position="239"/>
    </location>
</feature>
<feature type="transmembrane region" description="Helical" evidence="7">
    <location>
        <begin position="113"/>
        <end position="132"/>
    </location>
</feature>
<evidence type="ECO:0000256" key="3">
    <source>
        <dbReference type="ARBA" id="ARBA00022692"/>
    </source>
</evidence>
<evidence type="ECO:0000313" key="9">
    <source>
        <dbReference type="Proteomes" id="UP000677082"/>
    </source>
</evidence>
<gene>
    <name evidence="8" type="ORF">Ato02nite_089060</name>
</gene>
<keyword evidence="3 7" id="KW-0812">Transmembrane</keyword>